<reference evidence="5" key="1">
    <citation type="submission" date="2018-06" db="EMBL/GenBank/DDBJ databases">
        <title>Genome assembly of Danube salmon.</title>
        <authorList>
            <person name="Macqueen D.J."/>
            <person name="Gundappa M.K."/>
        </authorList>
    </citation>
    <scope>NUCLEOTIDE SEQUENCE [LARGE SCALE GENOMIC DNA]</scope>
</reference>
<dbReference type="InterPro" id="IPR032567">
    <property type="entry name" value="RTL1-rel"/>
</dbReference>
<dbReference type="InterPro" id="IPR021109">
    <property type="entry name" value="Peptidase_aspartic_dom_sf"/>
</dbReference>
<dbReference type="Gene3D" id="2.40.70.10">
    <property type="entry name" value="Acid Proteases"/>
    <property type="match status" value="1"/>
</dbReference>
<dbReference type="CDD" id="cd00303">
    <property type="entry name" value="retropepsin_like"/>
    <property type="match status" value="1"/>
</dbReference>
<dbReference type="Proteomes" id="UP000314982">
    <property type="component" value="Unassembled WGS sequence"/>
</dbReference>
<dbReference type="CDD" id="cd01647">
    <property type="entry name" value="RT_LTR"/>
    <property type="match status" value="1"/>
</dbReference>
<evidence type="ECO:0000313" key="4">
    <source>
        <dbReference type="Ensembl" id="ENSHHUP00000091421.1"/>
    </source>
</evidence>
<evidence type="ECO:0000259" key="3">
    <source>
        <dbReference type="Pfam" id="PF00078"/>
    </source>
</evidence>
<dbReference type="SUPFAM" id="SSF50630">
    <property type="entry name" value="Acid proteases"/>
    <property type="match status" value="1"/>
</dbReference>
<dbReference type="SUPFAM" id="SSF56672">
    <property type="entry name" value="DNA/RNA polymerases"/>
    <property type="match status" value="1"/>
</dbReference>
<dbReference type="Pfam" id="PF08284">
    <property type="entry name" value="RVP_2"/>
    <property type="match status" value="1"/>
</dbReference>
<dbReference type="GeneTree" id="ENSGT00940000171189"/>
<evidence type="ECO:0000313" key="5">
    <source>
        <dbReference type="Proteomes" id="UP000314982"/>
    </source>
</evidence>
<dbReference type="InterPro" id="IPR043502">
    <property type="entry name" value="DNA/RNA_pol_sf"/>
</dbReference>
<accession>A0A4W5RN65</accession>
<name>A0A4W5RN65_9TELE</name>
<sequence length="343" mass="38278">MYVFIEFPEFSPHSQHKALVDSGADGNFIDRSFAHSLRIPIVPVDMPFHVHALDSRPLGSGLIREATAPLDMVTQEGHKERISLFLIDSPAFPVVLGLPWLACHDPTISWQQRALKGWSRKCSGRCVGVFIGSTTVESPEQVSTVRIPSEYTDLALAFCKKRATKLPPHRRGDCAINLLVDASLPRSHVYPLSQEETAAMETYVSESRGQGYIQPSTSPASSSFFFMKKKDGGLRPCIDYRGINQITVRYSYPLPLIASAIKSMHGARFFTKLDLRSAYNLVRIREGDEWKTAFITTSGHYEGFMFPPARCAPSARLLDTCPEGSYNPYPFHSGRGRTCLWTS</sequence>
<dbReference type="PANTHER" id="PTHR15503">
    <property type="entry name" value="LDOC1 RELATED"/>
    <property type="match status" value="1"/>
</dbReference>
<feature type="domain" description="Reverse transcriptase" evidence="3">
    <location>
        <begin position="228"/>
        <end position="297"/>
    </location>
</feature>
<reference evidence="4" key="3">
    <citation type="submission" date="2025-09" db="UniProtKB">
        <authorList>
            <consortium name="Ensembl"/>
        </authorList>
    </citation>
    <scope>IDENTIFICATION</scope>
</reference>
<dbReference type="Ensembl" id="ENSHHUT00000094240.1">
    <property type="protein sequence ID" value="ENSHHUP00000091421.1"/>
    <property type="gene ID" value="ENSHHUG00000052743.1"/>
</dbReference>
<dbReference type="GO" id="GO:0004523">
    <property type="term" value="F:RNA-DNA hybrid ribonuclease activity"/>
    <property type="evidence" value="ECO:0007669"/>
    <property type="project" value="UniProtKB-EC"/>
</dbReference>
<dbReference type="EC" id="3.1.26.4" evidence="2"/>
<dbReference type="PANTHER" id="PTHR15503:SF22">
    <property type="entry name" value="TRANSPOSON TY3-I GAG POLYPROTEIN"/>
    <property type="match status" value="1"/>
</dbReference>
<dbReference type="Pfam" id="PF00078">
    <property type="entry name" value="RVT_1"/>
    <property type="match status" value="1"/>
</dbReference>
<keyword evidence="5" id="KW-1185">Reference proteome</keyword>
<reference evidence="4" key="2">
    <citation type="submission" date="2025-08" db="UniProtKB">
        <authorList>
            <consortium name="Ensembl"/>
        </authorList>
    </citation>
    <scope>IDENTIFICATION</scope>
</reference>
<proteinExistence type="inferred from homology"/>
<dbReference type="AlphaFoldDB" id="A0A4W5RN65"/>
<dbReference type="Gene3D" id="3.10.10.10">
    <property type="entry name" value="HIV Type 1 Reverse Transcriptase, subunit A, domain 1"/>
    <property type="match status" value="1"/>
</dbReference>
<protein>
    <recommendedName>
        <fullName evidence="2">ribonuclease H</fullName>
        <ecNumber evidence="2">3.1.26.4</ecNumber>
    </recommendedName>
</protein>
<evidence type="ECO:0000256" key="2">
    <source>
        <dbReference type="ARBA" id="ARBA00012180"/>
    </source>
</evidence>
<comment type="similarity">
    <text evidence="1">Belongs to the beta type-B retroviral polymerase family. HERV class-II K(HML-2) pol subfamily.</text>
</comment>
<dbReference type="Gene3D" id="3.30.70.270">
    <property type="match status" value="1"/>
</dbReference>
<dbReference type="STRING" id="62062.ENSHHUP00000091421"/>
<evidence type="ECO:0000256" key="1">
    <source>
        <dbReference type="ARBA" id="ARBA00010879"/>
    </source>
</evidence>
<dbReference type="InterPro" id="IPR000477">
    <property type="entry name" value="RT_dom"/>
</dbReference>
<dbReference type="InterPro" id="IPR043128">
    <property type="entry name" value="Rev_trsase/Diguanyl_cyclase"/>
</dbReference>
<organism evidence="4 5">
    <name type="scientific">Hucho hucho</name>
    <name type="common">huchen</name>
    <dbReference type="NCBI Taxonomy" id="62062"/>
    <lineage>
        <taxon>Eukaryota</taxon>
        <taxon>Metazoa</taxon>
        <taxon>Chordata</taxon>
        <taxon>Craniata</taxon>
        <taxon>Vertebrata</taxon>
        <taxon>Euteleostomi</taxon>
        <taxon>Actinopterygii</taxon>
        <taxon>Neopterygii</taxon>
        <taxon>Teleostei</taxon>
        <taxon>Protacanthopterygii</taxon>
        <taxon>Salmoniformes</taxon>
        <taxon>Salmonidae</taxon>
        <taxon>Salmoninae</taxon>
        <taxon>Hucho</taxon>
    </lineage>
</organism>